<dbReference type="Proteomes" id="UP001444661">
    <property type="component" value="Unassembled WGS sequence"/>
</dbReference>
<gene>
    <name evidence="2" type="ORF">PG993_014587</name>
</gene>
<proteinExistence type="predicted"/>
<evidence type="ECO:0000313" key="2">
    <source>
        <dbReference type="EMBL" id="KAK8016398.1"/>
    </source>
</evidence>
<organism evidence="2 3">
    <name type="scientific">Apiospora rasikravindrae</name>
    <dbReference type="NCBI Taxonomy" id="990691"/>
    <lineage>
        <taxon>Eukaryota</taxon>
        <taxon>Fungi</taxon>
        <taxon>Dikarya</taxon>
        <taxon>Ascomycota</taxon>
        <taxon>Pezizomycotina</taxon>
        <taxon>Sordariomycetes</taxon>
        <taxon>Xylariomycetidae</taxon>
        <taxon>Amphisphaeriales</taxon>
        <taxon>Apiosporaceae</taxon>
        <taxon>Apiospora</taxon>
    </lineage>
</organism>
<keyword evidence="1" id="KW-1133">Transmembrane helix</keyword>
<feature type="transmembrane region" description="Helical" evidence="1">
    <location>
        <begin position="28"/>
        <end position="55"/>
    </location>
</feature>
<dbReference type="EMBL" id="JAQQWK010000014">
    <property type="protein sequence ID" value="KAK8016398.1"/>
    <property type="molecule type" value="Genomic_DNA"/>
</dbReference>
<comment type="caution">
    <text evidence="2">The sequence shown here is derived from an EMBL/GenBank/DDBJ whole genome shotgun (WGS) entry which is preliminary data.</text>
</comment>
<reference evidence="2 3" key="1">
    <citation type="submission" date="2023-01" db="EMBL/GenBank/DDBJ databases">
        <title>Analysis of 21 Apiospora genomes using comparative genomics revels a genus with tremendous synthesis potential of carbohydrate active enzymes and secondary metabolites.</title>
        <authorList>
            <person name="Sorensen T."/>
        </authorList>
    </citation>
    <scope>NUCLEOTIDE SEQUENCE [LARGE SCALE GENOMIC DNA]</scope>
    <source>
        <strain evidence="2 3">CBS 33761</strain>
    </source>
</reference>
<keyword evidence="3" id="KW-1185">Reference proteome</keyword>
<name>A0ABR1RQ73_9PEZI</name>
<evidence type="ECO:0000256" key="1">
    <source>
        <dbReference type="SAM" id="Phobius"/>
    </source>
</evidence>
<keyword evidence="1" id="KW-0472">Membrane</keyword>
<protein>
    <submittedName>
        <fullName evidence="2">Uncharacterized protein</fullName>
    </submittedName>
</protein>
<sequence>MAASILRVYDSIDSNASAPALWAYDEAIISYLVVHAPIFVAIFRKGFISVLMQLIERFRR</sequence>
<keyword evidence="1" id="KW-0812">Transmembrane</keyword>
<evidence type="ECO:0000313" key="3">
    <source>
        <dbReference type="Proteomes" id="UP001444661"/>
    </source>
</evidence>
<accession>A0ABR1RQ73</accession>